<name>A0AAP5LP81_PAEAM</name>
<keyword evidence="1" id="KW-0472">Membrane</keyword>
<proteinExistence type="predicted"/>
<sequence length="57" mass="6223">MSIGWIVGTSLAIIVLLSGLVGLNQATRRQRKVRWPWWLIGFSVAALISAAINYPGT</sequence>
<accession>A0AAP5LP81</accession>
<evidence type="ECO:0000256" key="1">
    <source>
        <dbReference type="SAM" id="Phobius"/>
    </source>
</evidence>
<reference evidence="2" key="1">
    <citation type="submission" date="2023-07" db="EMBL/GenBank/DDBJ databases">
        <title>Sorghum-associated microbial communities from plants grown in Nebraska, USA.</title>
        <authorList>
            <person name="Schachtman D."/>
        </authorList>
    </citation>
    <scope>NUCLEOTIDE SEQUENCE</scope>
    <source>
        <strain evidence="2">BE80</strain>
    </source>
</reference>
<dbReference type="EMBL" id="JAVDTR010000002">
    <property type="protein sequence ID" value="MDR6722224.1"/>
    <property type="molecule type" value="Genomic_DNA"/>
</dbReference>
<dbReference type="AlphaFoldDB" id="A0AAP5LP81"/>
<dbReference type="RefSeq" id="WP_239289443.1">
    <property type="nucleotide sequence ID" value="NZ_JAVDTR010000002.1"/>
</dbReference>
<protein>
    <submittedName>
        <fullName evidence="2">Uncharacterized protein</fullName>
    </submittedName>
</protein>
<evidence type="ECO:0000313" key="3">
    <source>
        <dbReference type="Proteomes" id="UP001254832"/>
    </source>
</evidence>
<keyword evidence="1" id="KW-1133">Transmembrane helix</keyword>
<evidence type="ECO:0000313" key="2">
    <source>
        <dbReference type="EMBL" id="MDR6722224.1"/>
    </source>
</evidence>
<feature type="transmembrane region" description="Helical" evidence="1">
    <location>
        <begin position="35"/>
        <end position="54"/>
    </location>
</feature>
<gene>
    <name evidence="2" type="ORF">J2W91_000672</name>
</gene>
<comment type="caution">
    <text evidence="2">The sequence shown here is derived from an EMBL/GenBank/DDBJ whole genome shotgun (WGS) entry which is preliminary data.</text>
</comment>
<feature type="transmembrane region" description="Helical" evidence="1">
    <location>
        <begin position="6"/>
        <end position="23"/>
    </location>
</feature>
<dbReference type="Proteomes" id="UP001254832">
    <property type="component" value="Unassembled WGS sequence"/>
</dbReference>
<organism evidence="2 3">
    <name type="scientific">Paenibacillus amylolyticus</name>
    <dbReference type="NCBI Taxonomy" id="1451"/>
    <lineage>
        <taxon>Bacteria</taxon>
        <taxon>Bacillati</taxon>
        <taxon>Bacillota</taxon>
        <taxon>Bacilli</taxon>
        <taxon>Bacillales</taxon>
        <taxon>Paenibacillaceae</taxon>
        <taxon>Paenibacillus</taxon>
    </lineage>
</organism>
<keyword evidence="1" id="KW-0812">Transmembrane</keyword>